<evidence type="ECO:0000256" key="4">
    <source>
        <dbReference type="ARBA" id="ARBA00022692"/>
    </source>
</evidence>
<keyword evidence="9" id="KW-0119">Carbohydrate metabolism</keyword>
<dbReference type="InterPro" id="IPR005331">
    <property type="entry name" value="Sulfotransferase"/>
</dbReference>
<keyword evidence="3 9" id="KW-0808">Transferase</keyword>
<dbReference type="PANTHER" id="PTHR12137:SF54">
    <property type="entry name" value="CARBOHYDRATE SULFOTRANSFERASE"/>
    <property type="match status" value="1"/>
</dbReference>
<evidence type="ECO:0000256" key="5">
    <source>
        <dbReference type="ARBA" id="ARBA00022989"/>
    </source>
</evidence>
<keyword evidence="6 9" id="KW-0333">Golgi apparatus</keyword>
<keyword evidence="4" id="KW-0812">Transmembrane</keyword>
<dbReference type="OrthoDB" id="6117100at2759"/>
<evidence type="ECO:0000313" key="10">
    <source>
        <dbReference type="EMBL" id="VDI54403.1"/>
    </source>
</evidence>
<evidence type="ECO:0000256" key="9">
    <source>
        <dbReference type="RuleBase" id="RU364020"/>
    </source>
</evidence>
<sequence length="354" mass="41973">MTNRYLHQLSQCKRLRDMEIKTSERMFRRQLQPNKAHKFIYCGIEKAGSTFWRRLLQHVQLGTVQTPYRIRPELANSYYVDLSKSTLLEVLGLLKSFTKFIFVRNPFTRLLSGFIDKLYSPNPYYWNKIGIPATRLARETTHTCGHDVSFKEFVEYIIHSNNNPQSKRDVHFIPAHQLCLPCYIQYDFIGKIESFEKDAWFVLGKLNLTQYIPVLQNFKNQAVFDALYDVSHTFVEFRKEASKCLSFEESLKRTWRKLQFRGIIADEINLPFSYKEAENITEEKLLSTFIKANKQSQKFDLRSQKPKHLMYAYSTISLQTLEKLVEVFMIDFKIFDYNIYPAFIFQNTNISTRT</sequence>
<dbReference type="Pfam" id="PF03567">
    <property type="entry name" value="Sulfotransfer_2"/>
    <property type="match status" value="1"/>
</dbReference>
<name>A0A8B6FUA2_MYTGA</name>
<keyword evidence="11" id="KW-1185">Reference proteome</keyword>
<dbReference type="EC" id="2.8.2.-" evidence="9"/>
<evidence type="ECO:0000256" key="7">
    <source>
        <dbReference type="ARBA" id="ARBA00023136"/>
    </source>
</evidence>
<comment type="similarity">
    <text evidence="2 9">Belongs to the sulfotransferase 2 family.</text>
</comment>
<dbReference type="AlphaFoldDB" id="A0A8B6FUA2"/>
<reference evidence="10" key="1">
    <citation type="submission" date="2018-11" db="EMBL/GenBank/DDBJ databases">
        <authorList>
            <person name="Alioto T."/>
            <person name="Alioto T."/>
        </authorList>
    </citation>
    <scope>NUCLEOTIDE SEQUENCE</scope>
</reference>
<organism evidence="10 11">
    <name type="scientific">Mytilus galloprovincialis</name>
    <name type="common">Mediterranean mussel</name>
    <dbReference type="NCBI Taxonomy" id="29158"/>
    <lineage>
        <taxon>Eukaryota</taxon>
        <taxon>Metazoa</taxon>
        <taxon>Spiralia</taxon>
        <taxon>Lophotrochozoa</taxon>
        <taxon>Mollusca</taxon>
        <taxon>Bivalvia</taxon>
        <taxon>Autobranchia</taxon>
        <taxon>Pteriomorphia</taxon>
        <taxon>Mytilida</taxon>
        <taxon>Mytiloidea</taxon>
        <taxon>Mytilidae</taxon>
        <taxon>Mytilinae</taxon>
        <taxon>Mytilus</taxon>
    </lineage>
</organism>
<evidence type="ECO:0000313" key="11">
    <source>
        <dbReference type="Proteomes" id="UP000596742"/>
    </source>
</evidence>
<keyword evidence="7" id="KW-0472">Membrane</keyword>
<keyword evidence="8 9" id="KW-0325">Glycoprotein</keyword>
<dbReference type="PANTHER" id="PTHR12137">
    <property type="entry name" value="CARBOHYDRATE SULFOTRANSFERASE"/>
    <property type="match status" value="1"/>
</dbReference>
<dbReference type="GO" id="GO:0000139">
    <property type="term" value="C:Golgi membrane"/>
    <property type="evidence" value="ECO:0007669"/>
    <property type="project" value="UniProtKB-SubCell"/>
</dbReference>
<protein>
    <recommendedName>
        <fullName evidence="9">Carbohydrate sulfotransferase</fullName>
        <ecNumber evidence="9">2.8.2.-</ecNumber>
    </recommendedName>
</protein>
<comment type="caution">
    <text evidence="10">The sequence shown here is derived from an EMBL/GenBank/DDBJ whole genome shotgun (WGS) entry which is preliminary data.</text>
</comment>
<evidence type="ECO:0000256" key="8">
    <source>
        <dbReference type="ARBA" id="ARBA00023180"/>
    </source>
</evidence>
<keyword evidence="9" id="KW-0735">Signal-anchor</keyword>
<dbReference type="GO" id="GO:0016051">
    <property type="term" value="P:carbohydrate biosynthetic process"/>
    <property type="evidence" value="ECO:0007669"/>
    <property type="project" value="InterPro"/>
</dbReference>
<dbReference type="Proteomes" id="UP000596742">
    <property type="component" value="Unassembled WGS sequence"/>
</dbReference>
<dbReference type="GO" id="GO:0008146">
    <property type="term" value="F:sulfotransferase activity"/>
    <property type="evidence" value="ECO:0007669"/>
    <property type="project" value="InterPro"/>
</dbReference>
<evidence type="ECO:0000256" key="2">
    <source>
        <dbReference type="ARBA" id="ARBA00006339"/>
    </source>
</evidence>
<gene>
    <name evidence="10" type="ORF">MGAL_10B080144</name>
</gene>
<dbReference type="EMBL" id="UYJE01007388">
    <property type="protein sequence ID" value="VDI54403.1"/>
    <property type="molecule type" value="Genomic_DNA"/>
</dbReference>
<evidence type="ECO:0000256" key="3">
    <source>
        <dbReference type="ARBA" id="ARBA00022679"/>
    </source>
</evidence>
<evidence type="ECO:0000256" key="1">
    <source>
        <dbReference type="ARBA" id="ARBA00004323"/>
    </source>
</evidence>
<dbReference type="InterPro" id="IPR018011">
    <property type="entry name" value="Carb_sulfotrans_8-10"/>
</dbReference>
<evidence type="ECO:0000256" key="6">
    <source>
        <dbReference type="ARBA" id="ARBA00023034"/>
    </source>
</evidence>
<keyword evidence="5" id="KW-1133">Transmembrane helix</keyword>
<comment type="subcellular location">
    <subcellularLocation>
        <location evidence="1 9">Golgi apparatus membrane</location>
        <topology evidence="1 9">Single-pass type II membrane protein</topology>
    </subcellularLocation>
</comment>
<accession>A0A8B6FUA2</accession>
<proteinExistence type="inferred from homology"/>